<accession>A0A517ZFL6</accession>
<name>A0A517ZFL6_9PLAN</name>
<organism evidence="4 5">
    <name type="scientific">Maioricimonas rarisocia</name>
    <dbReference type="NCBI Taxonomy" id="2528026"/>
    <lineage>
        <taxon>Bacteria</taxon>
        <taxon>Pseudomonadati</taxon>
        <taxon>Planctomycetota</taxon>
        <taxon>Planctomycetia</taxon>
        <taxon>Planctomycetales</taxon>
        <taxon>Planctomycetaceae</taxon>
        <taxon>Maioricimonas</taxon>
    </lineage>
</organism>
<evidence type="ECO:0000313" key="5">
    <source>
        <dbReference type="Proteomes" id="UP000320496"/>
    </source>
</evidence>
<dbReference type="SUPFAM" id="SSF161187">
    <property type="entry name" value="YfgJ-like"/>
    <property type="match status" value="1"/>
</dbReference>
<keyword evidence="5" id="KW-1185">Reference proteome</keyword>
<feature type="transmembrane region" description="Helical" evidence="2">
    <location>
        <begin position="102"/>
        <end position="121"/>
    </location>
</feature>
<evidence type="ECO:0000256" key="1">
    <source>
        <dbReference type="SAM" id="MobiDB-lite"/>
    </source>
</evidence>
<feature type="domain" description="DZANK-type" evidence="3">
    <location>
        <begin position="5"/>
        <end position="52"/>
    </location>
</feature>
<evidence type="ECO:0000259" key="3">
    <source>
        <dbReference type="Pfam" id="PF12773"/>
    </source>
</evidence>
<evidence type="ECO:0000313" key="4">
    <source>
        <dbReference type="EMBL" id="QDU41283.1"/>
    </source>
</evidence>
<feature type="region of interest" description="Disordered" evidence="1">
    <location>
        <begin position="66"/>
        <end position="88"/>
    </location>
</feature>
<keyword evidence="2" id="KW-0472">Membrane</keyword>
<evidence type="ECO:0000256" key="2">
    <source>
        <dbReference type="SAM" id="Phobius"/>
    </source>
</evidence>
<dbReference type="OrthoDB" id="262533at2"/>
<keyword evidence="2" id="KW-0812">Transmembrane</keyword>
<dbReference type="EMBL" id="CP036275">
    <property type="protein sequence ID" value="QDU41283.1"/>
    <property type="molecule type" value="Genomic_DNA"/>
</dbReference>
<reference evidence="4 5" key="1">
    <citation type="submission" date="2019-02" db="EMBL/GenBank/DDBJ databases">
        <title>Deep-cultivation of Planctomycetes and their phenomic and genomic characterization uncovers novel biology.</title>
        <authorList>
            <person name="Wiegand S."/>
            <person name="Jogler M."/>
            <person name="Boedeker C."/>
            <person name="Pinto D."/>
            <person name="Vollmers J."/>
            <person name="Rivas-Marin E."/>
            <person name="Kohn T."/>
            <person name="Peeters S.H."/>
            <person name="Heuer A."/>
            <person name="Rast P."/>
            <person name="Oberbeckmann S."/>
            <person name="Bunk B."/>
            <person name="Jeske O."/>
            <person name="Meyerdierks A."/>
            <person name="Storesund J.E."/>
            <person name="Kallscheuer N."/>
            <person name="Luecker S."/>
            <person name="Lage O.M."/>
            <person name="Pohl T."/>
            <person name="Merkel B.J."/>
            <person name="Hornburger P."/>
            <person name="Mueller R.-W."/>
            <person name="Bruemmer F."/>
            <person name="Labrenz M."/>
            <person name="Spormann A.M."/>
            <person name="Op den Camp H."/>
            <person name="Overmann J."/>
            <person name="Amann R."/>
            <person name="Jetten M.S.M."/>
            <person name="Mascher T."/>
            <person name="Medema M.H."/>
            <person name="Devos D.P."/>
            <person name="Kaster A.-K."/>
            <person name="Ovreas L."/>
            <person name="Rohde M."/>
            <person name="Galperin M.Y."/>
            <person name="Jogler C."/>
        </authorList>
    </citation>
    <scope>NUCLEOTIDE SEQUENCE [LARGE SCALE GENOMIC DNA]</scope>
    <source>
        <strain evidence="4 5">Mal4</strain>
    </source>
</reference>
<feature type="transmembrane region" description="Helical" evidence="2">
    <location>
        <begin position="127"/>
        <end position="152"/>
    </location>
</feature>
<sequence length="207" mass="21430">MPEHCPHCGGSLTPGDQFCGNCGRSLQQPGQAWCPGCGARVAANERFCASCGTMLQPQAAAALPVARPPQYQPPPTYQPPSSVGPPVAVPRRRPSRVIPDSAFGRFVYVVLLGGLAFAAAAEGPAMLVVMMPLAALIILTVWRNVLIGLGLIGGTDESAASTGAATPTEQQGGGKMTGVIGLIIIAVILAMSRGLGDVIEQWLRDNF</sequence>
<dbReference type="InterPro" id="IPR025874">
    <property type="entry name" value="DZR"/>
</dbReference>
<proteinExistence type="predicted"/>
<dbReference type="Pfam" id="PF12773">
    <property type="entry name" value="DZR"/>
    <property type="match status" value="1"/>
</dbReference>
<gene>
    <name evidence="4" type="ORF">Mal4_56490</name>
</gene>
<protein>
    <submittedName>
        <fullName evidence="4">Double zinc ribbon</fullName>
    </submittedName>
</protein>
<dbReference type="AlphaFoldDB" id="A0A517ZFL6"/>
<dbReference type="Proteomes" id="UP000320496">
    <property type="component" value="Chromosome"/>
</dbReference>
<dbReference type="KEGG" id="mri:Mal4_56490"/>
<feature type="transmembrane region" description="Helical" evidence="2">
    <location>
        <begin position="173"/>
        <end position="192"/>
    </location>
</feature>
<feature type="compositionally biased region" description="Pro residues" evidence="1">
    <location>
        <begin position="66"/>
        <end position="78"/>
    </location>
</feature>
<keyword evidence="2" id="KW-1133">Transmembrane helix</keyword>